<dbReference type="EMBL" id="ADBY01000080">
    <property type="protein sequence ID" value="EFE93337.1"/>
    <property type="molecule type" value="Genomic_DNA"/>
</dbReference>
<dbReference type="Proteomes" id="UP000005723">
    <property type="component" value="Unassembled WGS sequence"/>
</dbReference>
<reference evidence="1 2" key="1">
    <citation type="submission" date="2010-01" db="EMBL/GenBank/DDBJ databases">
        <authorList>
            <person name="Muzny D."/>
            <person name="Qin X."/>
            <person name="Deng J."/>
            <person name="Jiang H."/>
            <person name="Liu Y."/>
            <person name="Qu J."/>
            <person name="Song X.-Z."/>
            <person name="Zhang L."/>
            <person name="Thornton R."/>
            <person name="Coyle M."/>
            <person name="Francisco L."/>
            <person name="Jackson L."/>
            <person name="Javaid M."/>
            <person name="Korchina V."/>
            <person name="Kovar C."/>
            <person name="Mata R."/>
            <person name="Mathew T."/>
            <person name="Ngo R."/>
            <person name="Nguyen L."/>
            <person name="Nguyen N."/>
            <person name="Okwuonu G."/>
            <person name="Ongeri F."/>
            <person name="Pham C."/>
            <person name="Simmons D."/>
            <person name="Wilczek-Boney K."/>
            <person name="Hale W."/>
            <person name="Jakkamsetti A."/>
            <person name="Pham P."/>
            <person name="Ruth R."/>
            <person name="San Lucas F."/>
            <person name="Warren J."/>
            <person name="Zhang J."/>
            <person name="Zhao Z."/>
            <person name="Zhou C."/>
            <person name="Zhu D."/>
            <person name="Lee S."/>
            <person name="Bess C."/>
            <person name="Blankenburg K."/>
            <person name="Forbes L."/>
            <person name="Fu Q."/>
            <person name="Gubbala S."/>
            <person name="Hirani K."/>
            <person name="Jayaseelan J.C."/>
            <person name="Lara F."/>
            <person name="Munidasa M."/>
            <person name="Palculict T."/>
            <person name="Patil S."/>
            <person name="Pu L.-L."/>
            <person name="Saada N."/>
            <person name="Tang L."/>
            <person name="Weissenberger G."/>
            <person name="Zhu Y."/>
            <person name="Hemphill L."/>
            <person name="Shang Y."/>
            <person name="Youmans B."/>
            <person name="Ayvaz T."/>
            <person name="Ross M."/>
            <person name="Santibanez J."/>
            <person name="Aqrawi P."/>
            <person name="Gross S."/>
            <person name="Joshi V."/>
            <person name="Fowler G."/>
            <person name="Nazareth L."/>
            <person name="Reid J."/>
            <person name="Worley K."/>
            <person name="Petrosino J."/>
            <person name="Highlander S."/>
            <person name="Gibbs R."/>
        </authorList>
    </citation>
    <scope>NUCLEOTIDE SEQUENCE [LARGE SCALE GENOMIC DNA]</scope>
    <source>
        <strain evidence="1 2">DSM 4582</strain>
    </source>
</reference>
<name>D4EA69_SEROD</name>
<sequence length="116" mass="13144">MKKAGFRLLYRAGLPLRKLDRHSIIDWRKTMTIEVSIMTLTTAYVKQLAEQDEAVKRQQRIARGDIAAADVDPDLRSFGRHIAGCVRKGKSVRVPSMRGSEWGHVLRALELTRAMA</sequence>
<gene>
    <name evidence="1" type="ORF">HMPREF0758_5069</name>
</gene>
<dbReference type="HOGENOM" id="CLU_166030_1_0_6"/>
<dbReference type="STRING" id="667129.HMPREF0758_5069"/>
<evidence type="ECO:0000313" key="1">
    <source>
        <dbReference type="EMBL" id="EFE93337.1"/>
    </source>
</evidence>
<dbReference type="AlphaFoldDB" id="D4EA69"/>
<evidence type="ECO:0000313" key="2">
    <source>
        <dbReference type="Proteomes" id="UP000005723"/>
    </source>
</evidence>
<accession>D4EA69</accession>
<keyword evidence="2" id="KW-1185">Reference proteome</keyword>
<protein>
    <submittedName>
        <fullName evidence="1">Uncharacterized protein</fullName>
    </submittedName>
</protein>
<proteinExistence type="predicted"/>
<comment type="caution">
    <text evidence="1">The sequence shown here is derived from an EMBL/GenBank/DDBJ whole genome shotgun (WGS) entry which is preliminary data.</text>
</comment>
<organism evidence="1 2">
    <name type="scientific">Serratia odorifera DSM 4582</name>
    <dbReference type="NCBI Taxonomy" id="667129"/>
    <lineage>
        <taxon>Bacteria</taxon>
        <taxon>Pseudomonadati</taxon>
        <taxon>Pseudomonadota</taxon>
        <taxon>Gammaproteobacteria</taxon>
        <taxon>Enterobacterales</taxon>
        <taxon>Yersiniaceae</taxon>
        <taxon>Serratia</taxon>
    </lineage>
</organism>